<reference evidence="7" key="1">
    <citation type="submission" date="2016-11" db="EMBL/GenBank/DDBJ databases">
        <authorList>
            <person name="Varghese N."/>
            <person name="Submissions S."/>
        </authorList>
    </citation>
    <scope>NUCLEOTIDE SEQUENCE [LARGE SCALE GENOMIC DNA]</scope>
    <source>
        <strain evidence="7">DSM 14826</strain>
    </source>
</reference>
<comment type="similarity">
    <text evidence="2">Belongs to the 5'-nucleotidase family.</text>
</comment>
<evidence type="ECO:0000256" key="3">
    <source>
        <dbReference type="SAM" id="Phobius"/>
    </source>
</evidence>
<keyword evidence="2" id="KW-0547">Nucleotide-binding</keyword>
<dbReference type="InterPro" id="IPR006179">
    <property type="entry name" value="5_nucleotidase/apyrase"/>
</dbReference>
<dbReference type="Proteomes" id="UP000243547">
    <property type="component" value="Unassembled WGS sequence"/>
</dbReference>
<dbReference type="PRINTS" id="PR01607">
    <property type="entry name" value="APYRASEFAMLY"/>
</dbReference>
<proteinExistence type="inferred from homology"/>
<accession>A0A1M6PXD6</accession>
<name>A0A1M6PXD6_9FIRM</name>
<dbReference type="CDD" id="cd00845">
    <property type="entry name" value="MPP_UshA_N_like"/>
    <property type="match status" value="1"/>
</dbReference>
<dbReference type="GO" id="GO:0009166">
    <property type="term" value="P:nucleotide catabolic process"/>
    <property type="evidence" value="ECO:0007669"/>
    <property type="project" value="InterPro"/>
</dbReference>
<dbReference type="RefSeq" id="WP_072907717.1">
    <property type="nucleotide sequence ID" value="NZ_FRAI01000017.1"/>
</dbReference>
<evidence type="ECO:0000256" key="2">
    <source>
        <dbReference type="RuleBase" id="RU362119"/>
    </source>
</evidence>
<dbReference type="STRING" id="1120989.SAMN02745227_01582"/>
<keyword evidence="3" id="KW-0472">Membrane</keyword>
<evidence type="ECO:0000259" key="4">
    <source>
        <dbReference type="Pfam" id="PF00149"/>
    </source>
</evidence>
<evidence type="ECO:0000313" key="6">
    <source>
        <dbReference type="EMBL" id="SHK12572.1"/>
    </source>
</evidence>
<dbReference type="GO" id="GO:0000166">
    <property type="term" value="F:nucleotide binding"/>
    <property type="evidence" value="ECO:0007669"/>
    <property type="project" value="UniProtKB-KW"/>
</dbReference>
<keyword evidence="2" id="KW-0378">Hydrolase</keyword>
<dbReference type="OrthoDB" id="9800780at2"/>
<dbReference type="GO" id="GO:0016787">
    <property type="term" value="F:hydrolase activity"/>
    <property type="evidence" value="ECO:0007669"/>
    <property type="project" value="UniProtKB-KW"/>
</dbReference>
<dbReference type="InterPro" id="IPR029052">
    <property type="entry name" value="Metallo-depent_PP-like"/>
</dbReference>
<keyword evidence="3" id="KW-1133">Transmembrane helix</keyword>
<dbReference type="InterPro" id="IPR036907">
    <property type="entry name" value="5'-Nucleotdase_C_sf"/>
</dbReference>
<dbReference type="Gene3D" id="3.60.21.10">
    <property type="match status" value="1"/>
</dbReference>
<feature type="transmembrane region" description="Helical" evidence="3">
    <location>
        <begin position="621"/>
        <end position="644"/>
    </location>
</feature>
<dbReference type="AlphaFoldDB" id="A0A1M6PXD6"/>
<gene>
    <name evidence="6" type="ORF">SAMN02745227_01582</name>
</gene>
<dbReference type="Pfam" id="PF00149">
    <property type="entry name" value="Metallophos"/>
    <property type="match status" value="1"/>
</dbReference>
<organism evidence="6 7">
    <name type="scientific">Anaerobranca californiensis DSM 14826</name>
    <dbReference type="NCBI Taxonomy" id="1120989"/>
    <lineage>
        <taxon>Bacteria</taxon>
        <taxon>Bacillati</taxon>
        <taxon>Bacillota</taxon>
        <taxon>Clostridia</taxon>
        <taxon>Eubacteriales</taxon>
        <taxon>Proteinivoracaceae</taxon>
        <taxon>Anaerobranca</taxon>
    </lineage>
</organism>
<dbReference type="PANTHER" id="PTHR11575">
    <property type="entry name" value="5'-NUCLEOTIDASE-RELATED"/>
    <property type="match status" value="1"/>
</dbReference>
<dbReference type="PANTHER" id="PTHR11575:SF24">
    <property type="entry name" value="5'-NUCLEOTIDASE"/>
    <property type="match status" value="1"/>
</dbReference>
<keyword evidence="7" id="KW-1185">Reference proteome</keyword>
<dbReference type="EMBL" id="FRAI01000017">
    <property type="protein sequence ID" value="SHK12572.1"/>
    <property type="molecule type" value="Genomic_DNA"/>
</dbReference>
<sequence>MVSKKIFSLFTIILLLVSFTITFIPSQNLYAQNTELYFTILHTNDEHSALIPSPLVDYHPHLDNPSLGGFARLASAVKSIREEKAKTKEPVLLVSAGDYIGGSPYSWLILDNKAPEISLMIELGYDVITIGNHEYDYGPDILAQYFKLAGYPESQNSTAIVATNTLPPSGHPLNDIGIKDVHIKTLENGLKVGFFGLMGVEADEVAPLAKPVEFTDQIEAAKKAVEKLKGAGVDVIIAVNHTGVEEDKFLATQVDGIDIIITGHCHTPLYQPVKVNNTLIFSTGAYLNYLGKVEVAYNTQRGEVRLRNSSLIPLNHQIGEDPYILSKVAEYTAYLNSYISNLTEQRFTDIAEVVVYSDFPLNNKPELRESPFGNFITDAMRIISSEVTGERVDFAFQANGVIRGALVPGSMPYSKGQITFYDLATLVGLGSGLDGEAGYPIVSVYLTGEEVRRVLEVGALLQQLMGDIYFLQMSGLRMVYNPKRSVIATIPFINLPIPSTRAVLSAEKYIGEGVQNNKDDSYFVPLNKGDERLYHVVTDYYIAQFLPLAGKMLPSLEIILKDKNGNPVEVDDTIIYRNGKELKVWEAVVEYAKNQPKDSQGNPRIPEYYNTTEPQRLIVKWTIPLILWPILFIAIMIGIIITLVKKIKARRKLAKIS</sequence>
<dbReference type="Pfam" id="PF02872">
    <property type="entry name" value="5_nucleotid_C"/>
    <property type="match status" value="1"/>
</dbReference>
<dbReference type="SUPFAM" id="SSF56300">
    <property type="entry name" value="Metallo-dependent phosphatases"/>
    <property type="match status" value="1"/>
</dbReference>
<dbReference type="SUPFAM" id="SSF55816">
    <property type="entry name" value="5'-nucleotidase (syn. UDP-sugar hydrolase), C-terminal domain"/>
    <property type="match status" value="1"/>
</dbReference>
<dbReference type="InterPro" id="IPR004843">
    <property type="entry name" value="Calcineurin-like_PHP"/>
</dbReference>
<feature type="domain" description="Calcineurin-like phosphoesterase" evidence="4">
    <location>
        <begin position="39"/>
        <end position="268"/>
    </location>
</feature>
<evidence type="ECO:0000313" key="7">
    <source>
        <dbReference type="Proteomes" id="UP000243547"/>
    </source>
</evidence>
<feature type="domain" description="5'-Nucleotidase C-terminal" evidence="5">
    <location>
        <begin position="365"/>
        <end position="543"/>
    </location>
</feature>
<dbReference type="Gene3D" id="3.90.780.10">
    <property type="entry name" value="5'-Nucleotidase, C-terminal domain"/>
    <property type="match status" value="1"/>
</dbReference>
<protein>
    <submittedName>
        <fullName evidence="6">UDP-sugar diphosphatase</fullName>
    </submittedName>
</protein>
<keyword evidence="3" id="KW-0812">Transmembrane</keyword>
<dbReference type="InterPro" id="IPR008334">
    <property type="entry name" value="5'-Nucleotdase_C"/>
</dbReference>
<keyword evidence="1" id="KW-0732">Signal</keyword>
<evidence type="ECO:0000256" key="1">
    <source>
        <dbReference type="ARBA" id="ARBA00022729"/>
    </source>
</evidence>
<evidence type="ECO:0000259" key="5">
    <source>
        <dbReference type="Pfam" id="PF02872"/>
    </source>
</evidence>